<protein>
    <submittedName>
        <fullName evidence="1">Uncharacterized protein</fullName>
    </submittedName>
</protein>
<dbReference type="EMBL" id="CM056809">
    <property type="protein sequence ID" value="KAJ8648835.1"/>
    <property type="molecule type" value="Genomic_DNA"/>
</dbReference>
<name>A0ACC2MSX4_PERAE</name>
<accession>A0ACC2MSX4</accession>
<comment type="caution">
    <text evidence="1">The sequence shown here is derived from an EMBL/GenBank/DDBJ whole genome shotgun (WGS) entry which is preliminary data.</text>
</comment>
<keyword evidence="2" id="KW-1185">Reference proteome</keyword>
<sequence length="97" mass="11058">MHPRDATGRSLTAPAQVIRLLCFSGWIPFWIEGGLVEKDFEQIGEFLRQAVSITVSIQKEHGKLLNDFNKDIENLKDAIEKFAASFEMPRFQMSGMK</sequence>
<gene>
    <name evidence="1" type="ORF">MRB53_001858</name>
</gene>
<evidence type="ECO:0000313" key="2">
    <source>
        <dbReference type="Proteomes" id="UP001234297"/>
    </source>
</evidence>
<reference evidence="1 2" key="1">
    <citation type="journal article" date="2022" name="Hortic Res">
        <title>A haplotype resolved chromosomal level avocado genome allows analysis of novel avocado genes.</title>
        <authorList>
            <person name="Nath O."/>
            <person name="Fletcher S.J."/>
            <person name="Hayward A."/>
            <person name="Shaw L.M."/>
            <person name="Masouleh A.K."/>
            <person name="Furtado A."/>
            <person name="Henry R.J."/>
            <person name="Mitter N."/>
        </authorList>
    </citation>
    <scope>NUCLEOTIDE SEQUENCE [LARGE SCALE GENOMIC DNA]</scope>
    <source>
        <strain evidence="2">cv. Hass</strain>
    </source>
</reference>
<proteinExistence type="predicted"/>
<evidence type="ECO:0000313" key="1">
    <source>
        <dbReference type="EMBL" id="KAJ8648835.1"/>
    </source>
</evidence>
<dbReference type="Proteomes" id="UP001234297">
    <property type="component" value="Chromosome 1"/>
</dbReference>
<organism evidence="1 2">
    <name type="scientific">Persea americana</name>
    <name type="common">Avocado</name>
    <dbReference type="NCBI Taxonomy" id="3435"/>
    <lineage>
        <taxon>Eukaryota</taxon>
        <taxon>Viridiplantae</taxon>
        <taxon>Streptophyta</taxon>
        <taxon>Embryophyta</taxon>
        <taxon>Tracheophyta</taxon>
        <taxon>Spermatophyta</taxon>
        <taxon>Magnoliopsida</taxon>
        <taxon>Magnoliidae</taxon>
        <taxon>Laurales</taxon>
        <taxon>Lauraceae</taxon>
        <taxon>Persea</taxon>
    </lineage>
</organism>